<dbReference type="InterPro" id="IPR036034">
    <property type="entry name" value="PDZ_sf"/>
</dbReference>
<evidence type="ECO:0000259" key="1">
    <source>
        <dbReference type="PROSITE" id="PS50106"/>
    </source>
</evidence>
<keyword evidence="3" id="KW-1185">Reference proteome</keyword>
<reference evidence="3" key="1">
    <citation type="submission" date="2014-09" db="EMBL/GenBank/DDBJ databases">
        <authorList>
            <person name="Martin A.A."/>
        </authorList>
    </citation>
    <scope>NUCLEOTIDE SEQUENCE</scope>
    <source>
        <strain evidence="3">ED321</strain>
    </source>
</reference>
<feature type="domain" description="PDZ" evidence="1">
    <location>
        <begin position="8"/>
        <end position="81"/>
    </location>
</feature>
<dbReference type="PROSITE" id="PS50106">
    <property type="entry name" value="PDZ"/>
    <property type="match status" value="1"/>
</dbReference>
<dbReference type="CTD" id="36376011"/>
<reference evidence="2" key="2">
    <citation type="submission" date="2014-09" db="EMBL/GenBank/DDBJ databases">
        <authorList>
            <person name="Aslett A.Martin."/>
        </authorList>
    </citation>
    <scope>NUCLEOTIDE SEQUENCE</scope>
    <source>
        <strain evidence="2">ED321 Heterogonic</strain>
    </source>
</reference>
<dbReference type="PANTHER" id="PTHR31327">
    <property type="entry name" value="SPERM MEIOSIS PDZ DOMAIN CONTAINING PROTEINS-RELATED"/>
    <property type="match status" value="1"/>
</dbReference>
<dbReference type="PANTHER" id="PTHR31327:SF7">
    <property type="entry name" value="PDZ DOMAIN-CONTAINING PROTEIN"/>
    <property type="match status" value="1"/>
</dbReference>
<evidence type="ECO:0000313" key="5">
    <source>
        <dbReference type="WormBase" id="SRAE_1000190500"/>
    </source>
</evidence>
<organism evidence="2">
    <name type="scientific">Strongyloides ratti</name>
    <name type="common">Parasitic roundworm</name>
    <dbReference type="NCBI Taxonomy" id="34506"/>
    <lineage>
        <taxon>Eukaryota</taxon>
        <taxon>Metazoa</taxon>
        <taxon>Ecdysozoa</taxon>
        <taxon>Nematoda</taxon>
        <taxon>Chromadorea</taxon>
        <taxon>Rhabditida</taxon>
        <taxon>Tylenchina</taxon>
        <taxon>Panagrolaimomorpha</taxon>
        <taxon>Strongyloidoidea</taxon>
        <taxon>Strongyloididae</taxon>
        <taxon>Strongyloides</taxon>
    </lineage>
</organism>
<dbReference type="SUPFAM" id="SSF50156">
    <property type="entry name" value="PDZ domain-like"/>
    <property type="match status" value="1"/>
</dbReference>
<dbReference type="WormBase" id="SRAE_1000190500">
    <property type="protein sequence ID" value="SRP01939"/>
    <property type="gene ID" value="WBGene00258516"/>
</dbReference>
<proteinExistence type="predicted"/>
<protein>
    <submittedName>
        <fullName evidence="2 4">PDZ domain-containing protein</fullName>
    </submittedName>
</protein>
<dbReference type="WBParaSite" id="SRAE_1000190500.1">
    <property type="protein sequence ID" value="SRAE_1000190500.1"/>
    <property type="gene ID" value="WBGene00258516"/>
</dbReference>
<dbReference type="GeneID" id="36376011"/>
<dbReference type="AlphaFoldDB" id="A0A090L1I8"/>
<dbReference type="Gene3D" id="2.30.42.10">
    <property type="match status" value="1"/>
</dbReference>
<evidence type="ECO:0000313" key="3">
    <source>
        <dbReference type="Proteomes" id="UP000035682"/>
    </source>
</evidence>
<dbReference type="RefSeq" id="XP_024502847.1">
    <property type="nucleotide sequence ID" value="XM_024648917.1"/>
</dbReference>
<dbReference type="Proteomes" id="UP000035682">
    <property type="component" value="Unplaced"/>
</dbReference>
<dbReference type="InterPro" id="IPR001478">
    <property type="entry name" value="PDZ"/>
</dbReference>
<evidence type="ECO:0000313" key="2">
    <source>
        <dbReference type="EMBL" id="CEF63646.1"/>
    </source>
</evidence>
<evidence type="ECO:0000313" key="4">
    <source>
        <dbReference type="WBParaSite" id="SRAE_1000190500.1"/>
    </source>
</evidence>
<dbReference type="SMART" id="SM00228">
    <property type="entry name" value="PDZ"/>
    <property type="match status" value="2"/>
</dbReference>
<dbReference type="STRING" id="34506.A0A090L1I8"/>
<accession>A0A090L1I8</accession>
<reference evidence="4" key="3">
    <citation type="submission" date="2020-12" db="UniProtKB">
        <authorList>
            <consortium name="WormBaseParasite"/>
        </authorList>
    </citation>
    <scope>IDENTIFICATION</scope>
</reference>
<sequence>MPQYNMHTFKIPWTQNEILGITPSKNLTIINIQKNTLADGIFKIGDKICNINGKNILRLYELENLLNEFNDVLYITVERNEEQENILKKQLSFIGEDDCNIVKREGFDYFVERMYTKYQRKFRLKDFKNRVIISKIKMNNDGMGNIEIGDQICSVNNMPVTDKKVCKRLLNHFLMDESEVSLIIGRPISDSAIEEINGILRKKKYYPTSIKMNDDVKEIVKRECKRIHQNDIKDITGILSNGLGGEYQSVSFDTTIQEFKIACDTEGRRLKKVKKKFY</sequence>
<dbReference type="EMBL" id="LN609528">
    <property type="protein sequence ID" value="CEF63646.1"/>
    <property type="molecule type" value="Genomic_DNA"/>
</dbReference>
<dbReference type="InterPro" id="IPR040264">
    <property type="entry name" value="T15H9.4-like"/>
</dbReference>
<gene>
    <name evidence="2 4 5" type="ORF">SRAE_1000190500</name>
</gene>
<name>A0A090L1I8_STRRB</name>